<dbReference type="InterPro" id="IPR025711">
    <property type="entry name" value="PepSY"/>
</dbReference>
<dbReference type="OrthoDB" id="2989832at2"/>
<reference evidence="2 3" key="1">
    <citation type="submission" date="2019-07" db="EMBL/GenBank/DDBJ databases">
        <title>Allobacillus sp. nov. SKP isolated from shrimp paste of Euphausiacea.</title>
        <authorList>
            <person name="Kanchanasin P."/>
            <person name="Tanasupawat S."/>
            <person name="Shi W."/>
            <person name="Wu L."/>
            <person name="Ma J."/>
        </authorList>
    </citation>
    <scope>NUCLEOTIDE SEQUENCE [LARGE SCALE GENOMIC DNA]</scope>
    <source>
        <strain evidence="2 3">SKP4-8</strain>
    </source>
</reference>
<evidence type="ECO:0000313" key="3">
    <source>
        <dbReference type="Proteomes" id="UP000316425"/>
    </source>
</evidence>
<dbReference type="EMBL" id="VMHE01000004">
    <property type="protein sequence ID" value="TSJ66532.1"/>
    <property type="molecule type" value="Genomic_DNA"/>
</dbReference>
<dbReference type="RefSeq" id="WP_144088139.1">
    <property type="nucleotide sequence ID" value="NZ_VMHE01000004.1"/>
</dbReference>
<dbReference type="Pfam" id="PF03413">
    <property type="entry name" value="PepSY"/>
    <property type="match status" value="1"/>
</dbReference>
<proteinExistence type="predicted"/>
<keyword evidence="3" id="KW-1185">Reference proteome</keyword>
<name>A0A556PQ56_9BACI</name>
<comment type="caution">
    <text evidence="2">The sequence shown here is derived from an EMBL/GenBank/DDBJ whole genome shotgun (WGS) entry which is preliminary data.</text>
</comment>
<feature type="domain" description="PepSY" evidence="1">
    <location>
        <begin position="32"/>
        <end position="98"/>
    </location>
</feature>
<sequence length="103" mass="11481">MKWYKLVAPAAVGLIAGAVIGKKVKDQWLIPEVALNRVKEMYKEDGPISGSWIMMQKEPFEKDGETYTVYRGGISRNIDGVTSQYQFKVNAKNGEILSTGQVN</sequence>
<evidence type="ECO:0000259" key="1">
    <source>
        <dbReference type="Pfam" id="PF03413"/>
    </source>
</evidence>
<gene>
    <name evidence="2" type="ORF">FPQ13_04545</name>
</gene>
<evidence type="ECO:0000313" key="2">
    <source>
        <dbReference type="EMBL" id="TSJ66532.1"/>
    </source>
</evidence>
<accession>A0A556PQ56</accession>
<organism evidence="2 3">
    <name type="scientific">Allobacillus salarius</name>
    <dbReference type="NCBI Taxonomy" id="1955272"/>
    <lineage>
        <taxon>Bacteria</taxon>
        <taxon>Bacillati</taxon>
        <taxon>Bacillota</taxon>
        <taxon>Bacilli</taxon>
        <taxon>Bacillales</taxon>
        <taxon>Bacillaceae</taxon>
        <taxon>Allobacillus</taxon>
    </lineage>
</organism>
<dbReference type="Proteomes" id="UP000316425">
    <property type="component" value="Unassembled WGS sequence"/>
</dbReference>
<protein>
    <submittedName>
        <fullName evidence="2">Peptidase M4</fullName>
    </submittedName>
</protein>
<dbReference type="AlphaFoldDB" id="A0A556PQ56"/>